<feature type="compositionally biased region" description="Pro residues" evidence="1">
    <location>
        <begin position="1"/>
        <end position="10"/>
    </location>
</feature>
<name>A0A9N9CBV0_9GLOM</name>
<feature type="compositionally biased region" description="Polar residues" evidence="1">
    <location>
        <begin position="85"/>
        <end position="96"/>
    </location>
</feature>
<gene>
    <name evidence="2" type="ORF">AMORRO_LOCUS7657</name>
</gene>
<feature type="region of interest" description="Disordered" evidence="1">
    <location>
        <begin position="64"/>
        <end position="102"/>
    </location>
</feature>
<evidence type="ECO:0000256" key="1">
    <source>
        <dbReference type="SAM" id="MobiDB-lite"/>
    </source>
</evidence>
<keyword evidence="3" id="KW-1185">Reference proteome</keyword>
<feature type="region of interest" description="Disordered" evidence="1">
    <location>
        <begin position="1"/>
        <end position="21"/>
    </location>
</feature>
<comment type="caution">
    <text evidence="2">The sequence shown here is derived from an EMBL/GenBank/DDBJ whole genome shotgun (WGS) entry which is preliminary data.</text>
</comment>
<evidence type="ECO:0000313" key="3">
    <source>
        <dbReference type="Proteomes" id="UP000789342"/>
    </source>
</evidence>
<sequence length="102" mass="11303">MDPLEIPPSTPCTKPDPESDINRARIVAASVRKACNVATNSMDQDKQDWKAARQIILQDKVLTENEKDSIHHLSDDTIKSEKNSEPSNFNGINNSEGPADCR</sequence>
<evidence type="ECO:0000313" key="2">
    <source>
        <dbReference type="EMBL" id="CAG8598084.1"/>
    </source>
</evidence>
<protein>
    <submittedName>
        <fullName evidence="2">12899_t:CDS:1</fullName>
    </submittedName>
</protein>
<accession>A0A9N9CBV0</accession>
<dbReference type="EMBL" id="CAJVPV010005923">
    <property type="protein sequence ID" value="CAG8598084.1"/>
    <property type="molecule type" value="Genomic_DNA"/>
</dbReference>
<organism evidence="2 3">
    <name type="scientific">Acaulospora morrowiae</name>
    <dbReference type="NCBI Taxonomy" id="94023"/>
    <lineage>
        <taxon>Eukaryota</taxon>
        <taxon>Fungi</taxon>
        <taxon>Fungi incertae sedis</taxon>
        <taxon>Mucoromycota</taxon>
        <taxon>Glomeromycotina</taxon>
        <taxon>Glomeromycetes</taxon>
        <taxon>Diversisporales</taxon>
        <taxon>Acaulosporaceae</taxon>
        <taxon>Acaulospora</taxon>
    </lineage>
</organism>
<dbReference type="OrthoDB" id="2431913at2759"/>
<dbReference type="AlphaFoldDB" id="A0A9N9CBV0"/>
<feature type="compositionally biased region" description="Basic and acidic residues" evidence="1">
    <location>
        <begin position="64"/>
        <end position="84"/>
    </location>
</feature>
<dbReference type="Proteomes" id="UP000789342">
    <property type="component" value="Unassembled WGS sequence"/>
</dbReference>
<reference evidence="2" key="1">
    <citation type="submission" date="2021-06" db="EMBL/GenBank/DDBJ databases">
        <authorList>
            <person name="Kallberg Y."/>
            <person name="Tangrot J."/>
            <person name="Rosling A."/>
        </authorList>
    </citation>
    <scope>NUCLEOTIDE SEQUENCE</scope>
    <source>
        <strain evidence="2">CL551</strain>
    </source>
</reference>
<proteinExistence type="predicted"/>